<proteinExistence type="predicted"/>
<name>A0A1H9ZEX6_9PROT</name>
<keyword evidence="1" id="KW-1133">Transmembrane helix</keyword>
<dbReference type="AlphaFoldDB" id="A0A1H9ZEX6"/>
<sequence>MMGETIPNRLNMNQLKEAGMNNIIWWVGFIVILLAILSFLGLR</sequence>
<feature type="transmembrane region" description="Helical" evidence="1">
    <location>
        <begin position="23"/>
        <end position="42"/>
    </location>
</feature>
<evidence type="ECO:0000313" key="3">
    <source>
        <dbReference type="Proteomes" id="UP000183339"/>
    </source>
</evidence>
<organism evidence="2 3">
    <name type="scientific">Nitrosospira multiformis</name>
    <dbReference type="NCBI Taxonomy" id="1231"/>
    <lineage>
        <taxon>Bacteria</taxon>
        <taxon>Pseudomonadati</taxon>
        <taxon>Pseudomonadota</taxon>
        <taxon>Betaproteobacteria</taxon>
        <taxon>Nitrosomonadales</taxon>
        <taxon>Nitrosomonadaceae</taxon>
        <taxon>Nitrosospira</taxon>
    </lineage>
</organism>
<accession>A0A1H9ZEX6</accession>
<keyword evidence="1" id="KW-0472">Membrane</keyword>
<gene>
    <name evidence="2" type="ORF">SAMN05216412_101629</name>
</gene>
<protein>
    <submittedName>
        <fullName evidence="2">Uncharacterized protein</fullName>
    </submittedName>
</protein>
<dbReference type="Proteomes" id="UP000183339">
    <property type="component" value="Unassembled WGS sequence"/>
</dbReference>
<evidence type="ECO:0000313" key="2">
    <source>
        <dbReference type="EMBL" id="SES80200.1"/>
    </source>
</evidence>
<dbReference type="EMBL" id="FOHI01000001">
    <property type="protein sequence ID" value="SES80200.1"/>
    <property type="molecule type" value="Genomic_DNA"/>
</dbReference>
<reference evidence="2 3" key="1">
    <citation type="submission" date="2016-10" db="EMBL/GenBank/DDBJ databases">
        <authorList>
            <person name="de Groot N.N."/>
        </authorList>
    </citation>
    <scope>NUCLEOTIDE SEQUENCE [LARGE SCALE GENOMIC DNA]</scope>
    <source>
        <strain evidence="2 3">Nl7</strain>
    </source>
</reference>
<evidence type="ECO:0000256" key="1">
    <source>
        <dbReference type="SAM" id="Phobius"/>
    </source>
</evidence>
<keyword evidence="1" id="KW-0812">Transmembrane</keyword>